<gene>
    <name evidence="1" type="ORF">BL253_16625</name>
</gene>
<evidence type="ECO:0000313" key="1">
    <source>
        <dbReference type="EMBL" id="ONH29553.1"/>
    </source>
</evidence>
<protein>
    <submittedName>
        <fullName evidence="1">RNA polymerase subunit sigma-70</fullName>
    </submittedName>
</protein>
<dbReference type="RefSeq" id="WP_076818114.1">
    <property type="nucleotide sequence ID" value="NZ_MOMC01000032.1"/>
</dbReference>
<reference evidence="2" key="1">
    <citation type="submission" date="2016-10" db="EMBL/GenBank/DDBJ databases">
        <title>Frankia sp. NRRL B-16386 Genome sequencing.</title>
        <authorList>
            <person name="Ghodhbane-Gtari F."/>
            <person name="Swanson E."/>
            <person name="Gueddou A."/>
            <person name="Hezbri K."/>
            <person name="Ktari K."/>
            <person name="Nouioui I."/>
            <person name="Morris K."/>
            <person name="Simpson S."/>
            <person name="Abebe-Akele F."/>
            <person name="Thomas K."/>
            <person name="Gtari M."/>
            <person name="Tisa L.S."/>
        </authorList>
    </citation>
    <scope>NUCLEOTIDE SEQUENCE [LARGE SCALE GENOMIC DNA]</scope>
    <source>
        <strain evidence="2">NRRL B-16386</strain>
    </source>
</reference>
<comment type="caution">
    <text evidence="1">The sequence shown here is derived from an EMBL/GenBank/DDBJ whole genome shotgun (WGS) entry which is preliminary data.</text>
</comment>
<dbReference type="EMBL" id="MOMC01000032">
    <property type="protein sequence ID" value="ONH29553.1"/>
    <property type="molecule type" value="Genomic_DNA"/>
</dbReference>
<organism evidence="1 2">
    <name type="scientific">Pseudofrankia asymbiotica</name>
    <dbReference type="NCBI Taxonomy" id="1834516"/>
    <lineage>
        <taxon>Bacteria</taxon>
        <taxon>Bacillati</taxon>
        <taxon>Actinomycetota</taxon>
        <taxon>Actinomycetes</taxon>
        <taxon>Frankiales</taxon>
        <taxon>Frankiaceae</taxon>
        <taxon>Pseudofrankia</taxon>
    </lineage>
</organism>
<proteinExistence type="predicted"/>
<sequence>MADVELWTTGDIAARLGISTERARQLTHREEFPEPVGAAKHIRFWRADRVEEWIARHRPNQAPPA</sequence>
<dbReference type="AlphaFoldDB" id="A0A1V2IC28"/>
<keyword evidence="2" id="KW-1185">Reference proteome</keyword>
<name>A0A1V2IC28_9ACTN</name>
<dbReference type="Proteomes" id="UP000188929">
    <property type="component" value="Unassembled WGS sequence"/>
</dbReference>
<evidence type="ECO:0000313" key="2">
    <source>
        <dbReference type="Proteomes" id="UP000188929"/>
    </source>
</evidence>
<accession>A0A1V2IC28</accession>
<dbReference type="OrthoDB" id="3391654at2"/>
<dbReference type="STRING" id="1834516.BL253_16625"/>